<reference evidence="13" key="1">
    <citation type="journal article" date="2015" name="Genome Announc.">
        <title>Genome sequence of the AIDS-associated pathogen Penicillium marneffei (ATCC18224) and its near taxonomic relative Talaromyces stipitatus (ATCC10500).</title>
        <authorList>
            <person name="Nierman W.C."/>
            <person name="Fedorova-Abrams N.D."/>
            <person name="Andrianopoulos A."/>
        </authorList>
    </citation>
    <scope>NUCLEOTIDE SEQUENCE [LARGE SCALE GENOMIC DNA]</scope>
    <source>
        <strain evidence="13">ATCC 10500 / CBS 375.48 / QM 6759 / NRRL 1006</strain>
    </source>
</reference>
<dbReference type="UniPathway" id="UPA00696"/>
<dbReference type="SUPFAM" id="SSF52279">
    <property type="entry name" value="Beta-D-glucan exohydrolase, C-terminal domain"/>
    <property type="match status" value="1"/>
</dbReference>
<dbReference type="PRINTS" id="PR00133">
    <property type="entry name" value="GLHYDRLASE3"/>
</dbReference>
<evidence type="ECO:0000313" key="13">
    <source>
        <dbReference type="Proteomes" id="UP000001745"/>
    </source>
</evidence>
<accession>B8MF24</accession>
<dbReference type="InterPro" id="IPR001764">
    <property type="entry name" value="Glyco_hydro_3_N"/>
</dbReference>
<proteinExistence type="inferred from homology"/>
<keyword evidence="13" id="KW-1185">Reference proteome</keyword>
<dbReference type="SMART" id="SM01217">
    <property type="entry name" value="Fn3_like"/>
    <property type="match status" value="1"/>
</dbReference>
<dbReference type="OMA" id="TMMTPYY"/>
<dbReference type="PANTHER" id="PTHR42715">
    <property type="entry name" value="BETA-GLUCOSIDASE"/>
    <property type="match status" value="1"/>
</dbReference>
<dbReference type="Gene3D" id="2.60.40.10">
    <property type="entry name" value="Immunoglobulins"/>
    <property type="match status" value="1"/>
</dbReference>
<organism evidence="12 13">
    <name type="scientific">Talaromyces stipitatus (strain ATCC 10500 / CBS 375.48 / QM 6759 / NRRL 1006)</name>
    <name type="common">Penicillium stipitatum</name>
    <dbReference type="NCBI Taxonomy" id="441959"/>
    <lineage>
        <taxon>Eukaryota</taxon>
        <taxon>Fungi</taxon>
        <taxon>Dikarya</taxon>
        <taxon>Ascomycota</taxon>
        <taxon>Pezizomycotina</taxon>
        <taxon>Eurotiomycetes</taxon>
        <taxon>Eurotiomycetidae</taxon>
        <taxon>Eurotiales</taxon>
        <taxon>Trichocomaceae</taxon>
        <taxon>Talaromyces</taxon>
        <taxon>Talaromyces sect. Talaromyces</taxon>
    </lineage>
</organism>
<dbReference type="VEuPathDB" id="FungiDB:TSTA_012320"/>
<dbReference type="eggNOG" id="ENOG502QR4D">
    <property type="taxonomic scope" value="Eukaryota"/>
</dbReference>
<dbReference type="Pfam" id="PF14310">
    <property type="entry name" value="Fn3-like"/>
    <property type="match status" value="1"/>
</dbReference>
<dbReference type="InterPro" id="IPR011658">
    <property type="entry name" value="PA14_dom"/>
</dbReference>
<comment type="catalytic activity">
    <reaction evidence="1 10">
        <text>Hydrolysis of terminal, non-reducing beta-D-glucosyl residues with release of beta-D-glucose.</text>
        <dbReference type="EC" id="3.2.1.21"/>
    </reaction>
</comment>
<dbReference type="InterPro" id="IPR036962">
    <property type="entry name" value="Glyco_hydro_3_N_sf"/>
</dbReference>
<gene>
    <name evidence="12" type="ORF">TSTA_012320</name>
</gene>
<dbReference type="InterPro" id="IPR017853">
    <property type="entry name" value="GH"/>
</dbReference>
<protein>
    <recommendedName>
        <fullName evidence="10">beta-glucosidase</fullName>
        <ecNumber evidence="10">3.2.1.21</ecNumber>
    </recommendedName>
</protein>
<name>B8MF24_TALSN</name>
<dbReference type="Gene3D" id="3.20.20.300">
    <property type="entry name" value="Glycoside hydrolase, family 3, N-terminal domain"/>
    <property type="match status" value="1"/>
</dbReference>
<dbReference type="HOGENOM" id="CLU_004542_4_0_1"/>
<dbReference type="Pfam" id="PF07691">
    <property type="entry name" value="PA14"/>
    <property type="match status" value="1"/>
</dbReference>
<dbReference type="GO" id="GO:0030245">
    <property type="term" value="P:cellulose catabolic process"/>
    <property type="evidence" value="ECO:0007669"/>
    <property type="project" value="UniProtKB-UniPathway"/>
</dbReference>
<dbReference type="InterPro" id="IPR037524">
    <property type="entry name" value="PA14/GLEYA"/>
</dbReference>
<keyword evidence="9 10" id="KW-0624">Polysaccharide degradation</keyword>
<dbReference type="InParanoid" id="B8MF24"/>
<dbReference type="FunFam" id="2.60.40.10:FF:000495">
    <property type="entry name" value="Periplasmic beta-glucosidase"/>
    <property type="match status" value="1"/>
</dbReference>
<dbReference type="InterPro" id="IPR050288">
    <property type="entry name" value="Cellulose_deg_GH3"/>
</dbReference>
<dbReference type="PROSITE" id="PS51820">
    <property type="entry name" value="PA14"/>
    <property type="match status" value="1"/>
</dbReference>
<evidence type="ECO:0000256" key="7">
    <source>
        <dbReference type="ARBA" id="ARBA00023277"/>
    </source>
</evidence>
<comment type="similarity">
    <text evidence="3 10">Belongs to the glycosyl hydrolase 3 family.</text>
</comment>
<evidence type="ECO:0000256" key="3">
    <source>
        <dbReference type="ARBA" id="ARBA00005336"/>
    </source>
</evidence>
<feature type="domain" description="PA14" evidence="11">
    <location>
        <begin position="396"/>
        <end position="557"/>
    </location>
</feature>
<dbReference type="Proteomes" id="UP000001745">
    <property type="component" value="Unassembled WGS sequence"/>
</dbReference>
<dbReference type="AlphaFoldDB" id="B8MF24"/>
<evidence type="ECO:0000256" key="6">
    <source>
        <dbReference type="ARBA" id="ARBA00023180"/>
    </source>
</evidence>
<evidence type="ECO:0000256" key="2">
    <source>
        <dbReference type="ARBA" id="ARBA00004987"/>
    </source>
</evidence>
<dbReference type="PANTHER" id="PTHR42715:SF27">
    <property type="entry name" value="BETA-GLUCOSIDASE-RELATED"/>
    <property type="match status" value="1"/>
</dbReference>
<dbReference type="GO" id="GO:0008422">
    <property type="term" value="F:beta-glucosidase activity"/>
    <property type="evidence" value="ECO:0007669"/>
    <property type="project" value="UniProtKB-EC"/>
</dbReference>
<keyword evidence="8 10" id="KW-0326">Glycosidase</keyword>
<dbReference type="RefSeq" id="XP_002483357.1">
    <property type="nucleotide sequence ID" value="XM_002483312.1"/>
</dbReference>
<dbReference type="Gene3D" id="3.40.50.1700">
    <property type="entry name" value="Glycoside hydrolase family 3 C-terminal domain"/>
    <property type="match status" value="1"/>
</dbReference>
<evidence type="ECO:0000313" key="12">
    <source>
        <dbReference type="EMBL" id="EED16123.1"/>
    </source>
</evidence>
<evidence type="ECO:0000256" key="4">
    <source>
        <dbReference type="ARBA" id="ARBA00022801"/>
    </source>
</evidence>
<dbReference type="Gene3D" id="2.60.120.260">
    <property type="entry name" value="Galactose-binding domain-like"/>
    <property type="match status" value="1"/>
</dbReference>
<dbReference type="InterPro" id="IPR036881">
    <property type="entry name" value="Glyco_hydro_3_C_sf"/>
</dbReference>
<dbReference type="OrthoDB" id="47059at2759"/>
<dbReference type="InterPro" id="IPR019800">
    <property type="entry name" value="Glyco_hydro_3_AS"/>
</dbReference>
<keyword evidence="4 10" id="KW-0378">Hydrolase</keyword>
<dbReference type="PhylomeDB" id="B8MF24"/>
<evidence type="ECO:0000256" key="10">
    <source>
        <dbReference type="RuleBase" id="RU361161"/>
    </source>
</evidence>
<evidence type="ECO:0000259" key="11">
    <source>
        <dbReference type="PROSITE" id="PS51820"/>
    </source>
</evidence>
<dbReference type="EC" id="3.2.1.21" evidence="10"/>
<dbReference type="Pfam" id="PF00933">
    <property type="entry name" value="Glyco_hydro_3"/>
    <property type="match status" value="1"/>
</dbReference>
<dbReference type="PROSITE" id="PS00775">
    <property type="entry name" value="GLYCOSYL_HYDROL_F3"/>
    <property type="match status" value="1"/>
</dbReference>
<evidence type="ECO:0000256" key="8">
    <source>
        <dbReference type="ARBA" id="ARBA00023295"/>
    </source>
</evidence>
<keyword evidence="5" id="KW-0136">Cellulose degradation</keyword>
<keyword evidence="7 10" id="KW-0119">Carbohydrate metabolism</keyword>
<dbReference type="EMBL" id="EQ962656">
    <property type="protein sequence ID" value="EED16123.1"/>
    <property type="molecule type" value="Genomic_DNA"/>
</dbReference>
<comment type="pathway">
    <text evidence="2 10">Glycan metabolism; cellulose degradation.</text>
</comment>
<dbReference type="InterPro" id="IPR002772">
    <property type="entry name" value="Glyco_hydro_3_C"/>
</dbReference>
<dbReference type="STRING" id="441959.B8MF24"/>
<evidence type="ECO:0000256" key="9">
    <source>
        <dbReference type="ARBA" id="ARBA00023326"/>
    </source>
</evidence>
<evidence type="ECO:0000256" key="5">
    <source>
        <dbReference type="ARBA" id="ARBA00023001"/>
    </source>
</evidence>
<evidence type="ECO:0000256" key="1">
    <source>
        <dbReference type="ARBA" id="ARBA00000448"/>
    </source>
</evidence>
<dbReference type="SUPFAM" id="SSF51445">
    <property type="entry name" value="(Trans)glycosidases"/>
    <property type="match status" value="1"/>
</dbReference>
<dbReference type="InterPro" id="IPR026891">
    <property type="entry name" value="Fn3-like"/>
</dbReference>
<keyword evidence="6" id="KW-0325">Glycoprotein</keyword>
<dbReference type="SMART" id="SM00758">
    <property type="entry name" value="PA14"/>
    <property type="match status" value="1"/>
</dbReference>
<dbReference type="Pfam" id="PF01915">
    <property type="entry name" value="Glyco_hydro_3_C"/>
    <property type="match status" value="1"/>
</dbReference>
<dbReference type="GeneID" id="8104080"/>
<sequence length="835" mass="91477">MAIPDFDVDSILQQLTLPEKISLVSGRDFWHTTSVPRLKIPAIRLSDGATGVRGIKFFNGTPAACLPCGTALGATWDPELIEKGGALQAREGILKGASVVLGPTTNIQRSPLGGRGFESFSEDPFLAGTLAAATIKGLQSNGVAASLKHFACNDQEDHRMSVNAIVTERALREIYLMPFQVVQQIYPPWTYMASYNKVNGVHSTENIHLLKEVLREEWGFDGLVMSDWFATYSADKAILAGLDLEMPGPSYARGAALRHSILPGKVKEYELDACVRQVLRLIKRVLPLGIEEDAEERTDSNPDTSKLLRSIAAESIVLLKNENAVLPFCPDKFTAVIGPNADFAAFSGGGSTMMTPYYTVSPLEGIMSECKQVGYSLGCGGWNKLPALSRLTKTKSGLQGLTMAVHLEPSTREKRELLEVIHVSDSVMDFCDYKHKSMGDDYLFYADFRGTLIPEESANYQFSCSVLGTARVFVDDQLLIDNATNQVRGDTFFATGTREEFNTIFLEKGRAYEIYVDFGSIATYTLEVASTAPFGGGGLRLGCTRVFDPQGEIQKAVALAKAAEQVVLCIGLNGEWESEGFDRDNMDLPGYTDELVRAVAQVNPNTAVIVQSGTPVTMPWVDQVPAILQAWYGGNETGNGIADVIFGKKNPAAKLPLSFPSRLEDNPSFINFGNQGGRVLYGEDVFVGYRYYEKSKTPVAFPFGHGLSYTSFHFETLQVKNDGESFLISVDVANTGVADGAQVIQVYVAHIDPLIPRPLKELKGFKKVFIPVGESRVVDIRVSVRHATSFWDEDRNMWLSAKGDYQLLVGDSSANTPLCHQVTVEENSWWKGLCN</sequence>
<dbReference type="InterPro" id="IPR013783">
    <property type="entry name" value="Ig-like_fold"/>
</dbReference>